<evidence type="ECO:0000313" key="3">
    <source>
        <dbReference type="EMBL" id="KAG2383424.1"/>
    </source>
</evidence>
<feature type="region of interest" description="Disordered" evidence="2">
    <location>
        <begin position="273"/>
        <end position="299"/>
    </location>
</feature>
<dbReference type="EMBL" id="PYSW02000020">
    <property type="protein sequence ID" value="KAG2383424.1"/>
    <property type="molecule type" value="Genomic_DNA"/>
</dbReference>
<evidence type="ECO:0000313" key="4">
    <source>
        <dbReference type="Proteomes" id="UP000816034"/>
    </source>
</evidence>
<feature type="compositionally biased region" description="Low complexity" evidence="2">
    <location>
        <begin position="150"/>
        <end position="167"/>
    </location>
</feature>
<evidence type="ECO:0000256" key="2">
    <source>
        <dbReference type="SAM" id="MobiDB-lite"/>
    </source>
</evidence>
<proteinExistence type="predicted"/>
<evidence type="ECO:0000256" key="1">
    <source>
        <dbReference type="SAM" id="Coils"/>
    </source>
</evidence>
<sequence length="420" mass="46708">MPSTSSVSNQSLSSSHVFIKSTSTTSSGIGSHSIPKSPRVIHSSTNRPTVIHQLQQKLPSSPQLRNNVGGDPLDLPTSVSARSSLRILLPPIQQQQPAVISPSAILLNQSSNNIKYEDTNISSKTSRGDAVTPRQHHQQSNGSSVHHSKPLPSAPSSPTATPTSSKSFPLHIPLHNVHQNTDKEPQTIVSCRSKTHHECSKFASPRRPTTTASSVTTTTTKLQAPLSARVRKTEYSEWKTEVMKPPSTPPSKFAAFKSMSTVNMEVDKFENSSTASTINDDSFSQQASHLNSSRKSTSHERHWNIRIDRKLKDLEFFYSGGPTRVCHMKYLDDEDTSYYKNVVPSKQSCITEPKESSPKPSKKLLTPEAIEKRRKNKEKLKSINEKLFQCKLEIKKTQDQVSQRMEQLELLERLANKNGL</sequence>
<keyword evidence="4" id="KW-1185">Reference proteome</keyword>
<dbReference type="Proteomes" id="UP000816034">
    <property type="component" value="Unassembled WGS sequence"/>
</dbReference>
<dbReference type="AlphaFoldDB" id="A0AA88GQQ3"/>
<feature type="region of interest" description="Disordered" evidence="2">
    <location>
        <begin position="21"/>
        <end position="42"/>
    </location>
</feature>
<feature type="region of interest" description="Disordered" evidence="2">
    <location>
        <begin position="199"/>
        <end position="219"/>
    </location>
</feature>
<feature type="coiled-coil region" evidence="1">
    <location>
        <begin position="380"/>
        <end position="414"/>
    </location>
</feature>
<dbReference type="RefSeq" id="XP_044549103.1">
    <property type="nucleotide sequence ID" value="XM_044693696.1"/>
</dbReference>
<keyword evidence="1" id="KW-0175">Coiled coil</keyword>
<feature type="compositionally biased region" description="Low complexity" evidence="2">
    <location>
        <begin position="21"/>
        <end position="34"/>
    </location>
</feature>
<feature type="region of interest" description="Disordered" evidence="2">
    <location>
        <begin position="122"/>
        <end position="170"/>
    </location>
</feature>
<accession>A0AA88GQQ3</accession>
<gene>
    <name evidence="3" type="ORF">C9374_004095</name>
</gene>
<protein>
    <submittedName>
        <fullName evidence="3">Uncharacterized protein</fullName>
    </submittedName>
</protein>
<name>A0AA88GQQ3_NAELO</name>
<organism evidence="3 4">
    <name type="scientific">Naegleria lovaniensis</name>
    <name type="common">Amoeba</name>
    <dbReference type="NCBI Taxonomy" id="51637"/>
    <lineage>
        <taxon>Eukaryota</taxon>
        <taxon>Discoba</taxon>
        <taxon>Heterolobosea</taxon>
        <taxon>Tetramitia</taxon>
        <taxon>Eutetramitia</taxon>
        <taxon>Vahlkampfiidae</taxon>
        <taxon>Naegleria</taxon>
    </lineage>
</organism>
<feature type="compositionally biased region" description="Low complexity" evidence="2">
    <location>
        <begin position="203"/>
        <end position="219"/>
    </location>
</feature>
<comment type="caution">
    <text evidence="3">The sequence shown here is derived from an EMBL/GenBank/DDBJ whole genome shotgun (WGS) entry which is preliminary data.</text>
</comment>
<feature type="compositionally biased region" description="Polar residues" evidence="2">
    <location>
        <begin position="273"/>
        <end position="295"/>
    </location>
</feature>
<dbReference type="GeneID" id="68096550"/>
<reference evidence="3 4" key="1">
    <citation type="journal article" date="2018" name="BMC Genomics">
        <title>The genome of Naegleria lovaniensis, the basis for a comparative approach to unravel pathogenicity factors of the human pathogenic amoeba N. fowleri.</title>
        <authorList>
            <person name="Liechti N."/>
            <person name="Schurch N."/>
            <person name="Bruggmann R."/>
            <person name="Wittwer M."/>
        </authorList>
    </citation>
    <scope>NUCLEOTIDE SEQUENCE [LARGE SCALE GENOMIC DNA]</scope>
    <source>
        <strain evidence="3 4">ATCC 30569</strain>
    </source>
</reference>
<feature type="region of interest" description="Disordered" evidence="2">
    <location>
        <begin position="57"/>
        <end position="77"/>
    </location>
</feature>